<organism evidence="10">
    <name type="scientific">marine metagenome</name>
    <dbReference type="NCBI Taxonomy" id="408172"/>
    <lineage>
        <taxon>unclassified sequences</taxon>
        <taxon>metagenomes</taxon>
        <taxon>ecological metagenomes</taxon>
    </lineage>
</organism>
<dbReference type="InterPro" id="IPR003010">
    <property type="entry name" value="C-N_Hydrolase"/>
</dbReference>
<dbReference type="HAMAP" id="MF_01148">
    <property type="entry name" value="Lnt"/>
    <property type="match status" value="1"/>
</dbReference>
<feature type="transmembrane region" description="Helical" evidence="8">
    <location>
        <begin position="55"/>
        <end position="79"/>
    </location>
</feature>
<evidence type="ECO:0000256" key="5">
    <source>
        <dbReference type="ARBA" id="ARBA00022989"/>
    </source>
</evidence>
<evidence type="ECO:0000256" key="6">
    <source>
        <dbReference type="ARBA" id="ARBA00023136"/>
    </source>
</evidence>
<evidence type="ECO:0000259" key="9">
    <source>
        <dbReference type="PROSITE" id="PS50263"/>
    </source>
</evidence>
<keyword evidence="6 8" id="KW-0472">Membrane</keyword>
<feature type="domain" description="CN hydrolase" evidence="9">
    <location>
        <begin position="196"/>
        <end position="437"/>
    </location>
</feature>
<keyword evidence="3" id="KW-0808">Transferase</keyword>
<dbReference type="InterPro" id="IPR045378">
    <property type="entry name" value="LNT_N"/>
</dbReference>
<protein>
    <recommendedName>
        <fullName evidence="9">CN hydrolase domain-containing protein</fullName>
    </recommendedName>
</protein>
<keyword evidence="4 8" id="KW-0812">Transmembrane</keyword>
<keyword evidence="5 8" id="KW-1133">Transmembrane helix</keyword>
<accession>A0A381TS76</accession>
<dbReference type="GO" id="GO:0005886">
    <property type="term" value="C:plasma membrane"/>
    <property type="evidence" value="ECO:0007669"/>
    <property type="project" value="UniProtKB-SubCell"/>
</dbReference>
<evidence type="ECO:0000313" key="10">
    <source>
        <dbReference type="EMBL" id="SVA18886.1"/>
    </source>
</evidence>
<evidence type="ECO:0000256" key="2">
    <source>
        <dbReference type="ARBA" id="ARBA00022475"/>
    </source>
</evidence>
<evidence type="ECO:0000256" key="1">
    <source>
        <dbReference type="ARBA" id="ARBA00004651"/>
    </source>
</evidence>
<dbReference type="Gene3D" id="3.60.110.10">
    <property type="entry name" value="Carbon-nitrogen hydrolase"/>
    <property type="match status" value="1"/>
</dbReference>
<evidence type="ECO:0000256" key="4">
    <source>
        <dbReference type="ARBA" id="ARBA00022692"/>
    </source>
</evidence>
<dbReference type="Pfam" id="PF20154">
    <property type="entry name" value="LNT_N"/>
    <property type="match status" value="1"/>
</dbReference>
<dbReference type="PANTHER" id="PTHR38686">
    <property type="entry name" value="APOLIPOPROTEIN N-ACYLTRANSFERASE"/>
    <property type="match status" value="1"/>
</dbReference>
<feature type="transmembrane region" description="Helical" evidence="8">
    <location>
        <begin position="450"/>
        <end position="467"/>
    </location>
</feature>
<proteinExistence type="inferred from homology"/>
<reference evidence="10" key="1">
    <citation type="submission" date="2018-05" db="EMBL/GenBank/DDBJ databases">
        <authorList>
            <person name="Lanie J.A."/>
            <person name="Ng W.-L."/>
            <person name="Kazmierczak K.M."/>
            <person name="Andrzejewski T.M."/>
            <person name="Davidsen T.M."/>
            <person name="Wayne K.J."/>
            <person name="Tettelin H."/>
            <person name="Glass J.I."/>
            <person name="Rusch D."/>
            <person name="Podicherti R."/>
            <person name="Tsui H.-C.T."/>
            <person name="Winkler M.E."/>
        </authorList>
    </citation>
    <scope>NUCLEOTIDE SEQUENCE</scope>
</reference>
<feature type="transmembrane region" description="Helical" evidence="8">
    <location>
        <begin position="86"/>
        <end position="106"/>
    </location>
</feature>
<dbReference type="AlphaFoldDB" id="A0A381TS76"/>
<dbReference type="EMBL" id="UINC01005073">
    <property type="protein sequence ID" value="SVA18886.1"/>
    <property type="molecule type" value="Genomic_DNA"/>
</dbReference>
<keyword evidence="7" id="KW-0012">Acyltransferase</keyword>
<feature type="non-terminal residue" evidence="10">
    <location>
        <position position="1"/>
    </location>
</feature>
<dbReference type="InterPro" id="IPR004563">
    <property type="entry name" value="Apolipo_AcylTrfase"/>
</dbReference>
<dbReference type="NCBIfam" id="TIGR00546">
    <property type="entry name" value="lnt"/>
    <property type="match status" value="1"/>
</dbReference>
<evidence type="ECO:0000256" key="3">
    <source>
        <dbReference type="ARBA" id="ARBA00022679"/>
    </source>
</evidence>
<name>A0A381TS76_9ZZZZ</name>
<feature type="transmembrane region" description="Helical" evidence="8">
    <location>
        <begin position="158"/>
        <end position="177"/>
    </location>
</feature>
<dbReference type="CDD" id="cd07571">
    <property type="entry name" value="ALP_N-acyl_transferase"/>
    <property type="match status" value="1"/>
</dbReference>
<dbReference type="PROSITE" id="PS50263">
    <property type="entry name" value="CN_HYDROLASE"/>
    <property type="match status" value="1"/>
</dbReference>
<comment type="subcellular location">
    <subcellularLocation>
        <location evidence="1">Cell membrane</location>
        <topology evidence="1">Multi-pass membrane protein</topology>
    </subcellularLocation>
</comment>
<dbReference type="InterPro" id="IPR036526">
    <property type="entry name" value="C-N_Hydrolase_sf"/>
</dbReference>
<keyword evidence="2" id="KW-1003">Cell membrane</keyword>
<dbReference type="GO" id="GO:0016410">
    <property type="term" value="F:N-acyltransferase activity"/>
    <property type="evidence" value="ECO:0007669"/>
    <property type="project" value="InterPro"/>
</dbReference>
<evidence type="ECO:0000256" key="7">
    <source>
        <dbReference type="ARBA" id="ARBA00023315"/>
    </source>
</evidence>
<dbReference type="Pfam" id="PF00795">
    <property type="entry name" value="CN_hydrolase"/>
    <property type="match status" value="1"/>
</dbReference>
<feature type="transmembrane region" description="Helical" evidence="8">
    <location>
        <begin position="126"/>
        <end position="151"/>
    </location>
</feature>
<dbReference type="GO" id="GO:0042158">
    <property type="term" value="P:lipoprotein biosynthetic process"/>
    <property type="evidence" value="ECO:0007669"/>
    <property type="project" value="InterPro"/>
</dbReference>
<gene>
    <name evidence="10" type="ORF">METZ01_LOCUS71740</name>
</gene>
<dbReference type="PANTHER" id="PTHR38686:SF1">
    <property type="entry name" value="APOLIPOPROTEIN N-ACYLTRANSFERASE"/>
    <property type="match status" value="1"/>
</dbReference>
<evidence type="ECO:0000256" key="8">
    <source>
        <dbReference type="SAM" id="Phobius"/>
    </source>
</evidence>
<sequence length="471" mass="50819">VALTPLLIALFGARSLTVGFALGVTTGVVHFAGLLPWLTTVMMEFGGLPLPAGVALNGLLVAYLALFPGAFGAIFVLLCRRYGESALWIAGPVWLSTELGRLWLLGGFPWELLGYSQTAVLPIAQLASLFGVHGVTVLVVFVNGVLTLLAVGQTGRRGMALTVGVAVLVAVVLFGTWRLSDEQLLRAGTPLRVGLVQGNVPQEDKWDPAHRMSIVQRYLELSRRSAAAGAELVVWPESATPFSFETHSDGGLVRGLTRETGIHLLFGSTRFESYPTRRMFNAAFVLNPDGETAAIYDKIHLVPFGEYVPFRSLLFFAAPLVDTVADLTPGVDPVTLPVGSHLVSAAICYEIIYPSLVRESVREGSQLLTTITNDAWYGRSGAPQQHFQQARMRAIEQGRFLVRAANTGISGVVDPYGRVVARSALFETTTINQEVRLLADLTVYGKIGDILAYASALATLGLVFLAWRAKR</sequence>
<dbReference type="SUPFAM" id="SSF56317">
    <property type="entry name" value="Carbon-nitrogen hydrolase"/>
    <property type="match status" value="1"/>
</dbReference>